<sequence length="442" mass="48536">MELSYDTPSVSNSNHVTDEDNFEKVNYAAGKTVLILGASPDQLPLYQVAKRAGAYVIGADANPNSIARPLADQFLLLESRNAEDIIRMLDGRTLHGVVSPGNDSFHETIYDLAKHYDLPNPPSRDAVNASCDKGFFSSRAQEINVLAPTHCTSHDISVLREFAKTRQLPLIVKPADSSGSKGLSFLTALDQLPTAYEKASSVSPTGLVIIEDYLSGEQFGVEAFRVNGRCVLSAVSQRGHTGPPDFLVTQHKVGFTLPELLERELVPTIEHIANALNIQNGPLNFDIIHTSDDRICFIEMGARLSGNGFPALVRETYGVDTQDWVLRLSLGMKIDVPGDFLRSKSYGIQQVLKAPKTGNLKKIIGLERIKEHPACKQVTLFVGPGDEVRTFERTVDRLGVVLLVHEDKMLLEQGLAFVESELSFEIEDTCQCEEAGVMKLEC</sequence>
<dbReference type="Gene3D" id="3.40.50.20">
    <property type="match status" value="1"/>
</dbReference>
<dbReference type="PANTHER" id="PTHR43585:SF2">
    <property type="entry name" value="ATP-GRASP ENZYME FSQD"/>
    <property type="match status" value="1"/>
</dbReference>
<evidence type="ECO:0000313" key="6">
    <source>
        <dbReference type="EMBL" id="MFD2205737.1"/>
    </source>
</evidence>
<dbReference type="Gene3D" id="3.30.470.20">
    <property type="entry name" value="ATP-grasp fold, B domain"/>
    <property type="match status" value="1"/>
</dbReference>
<dbReference type="Pfam" id="PF13535">
    <property type="entry name" value="ATP-grasp_4"/>
    <property type="match status" value="1"/>
</dbReference>
<dbReference type="SUPFAM" id="SSF56059">
    <property type="entry name" value="Glutathione synthetase ATP-binding domain-like"/>
    <property type="match status" value="1"/>
</dbReference>
<dbReference type="InterPro" id="IPR040570">
    <property type="entry name" value="LAL_C2"/>
</dbReference>
<protein>
    <submittedName>
        <fullName evidence="6">ATP-grasp domain-containing protein</fullName>
    </submittedName>
</protein>
<dbReference type="Proteomes" id="UP001597294">
    <property type="component" value="Unassembled WGS sequence"/>
</dbReference>
<dbReference type="InterPro" id="IPR052032">
    <property type="entry name" value="ATP-dep_AA_Ligase"/>
</dbReference>
<evidence type="ECO:0000256" key="2">
    <source>
        <dbReference type="ARBA" id="ARBA00022741"/>
    </source>
</evidence>
<keyword evidence="1" id="KW-0436">Ligase</keyword>
<dbReference type="EMBL" id="JBHUII010000004">
    <property type="protein sequence ID" value="MFD2205737.1"/>
    <property type="molecule type" value="Genomic_DNA"/>
</dbReference>
<evidence type="ECO:0000259" key="5">
    <source>
        <dbReference type="PROSITE" id="PS50975"/>
    </source>
</evidence>
<feature type="domain" description="ATP-grasp" evidence="5">
    <location>
        <begin position="137"/>
        <end position="330"/>
    </location>
</feature>
<accession>A0ABW5BHY5</accession>
<keyword evidence="2 4" id="KW-0547">Nucleotide-binding</keyword>
<dbReference type="Gene3D" id="3.30.1490.20">
    <property type="entry name" value="ATP-grasp fold, A domain"/>
    <property type="match status" value="1"/>
</dbReference>
<dbReference type="InterPro" id="IPR011761">
    <property type="entry name" value="ATP-grasp"/>
</dbReference>
<keyword evidence="3 4" id="KW-0067">ATP-binding</keyword>
<comment type="caution">
    <text evidence="6">The sequence shown here is derived from an EMBL/GenBank/DDBJ whole genome shotgun (WGS) entry which is preliminary data.</text>
</comment>
<organism evidence="6 7">
    <name type="scientific">Kiloniella antarctica</name>
    <dbReference type="NCBI Taxonomy" id="1550907"/>
    <lineage>
        <taxon>Bacteria</taxon>
        <taxon>Pseudomonadati</taxon>
        <taxon>Pseudomonadota</taxon>
        <taxon>Alphaproteobacteria</taxon>
        <taxon>Rhodospirillales</taxon>
        <taxon>Kiloniellaceae</taxon>
        <taxon>Kiloniella</taxon>
    </lineage>
</organism>
<proteinExistence type="predicted"/>
<dbReference type="PANTHER" id="PTHR43585">
    <property type="entry name" value="FUMIPYRROLE BIOSYNTHESIS PROTEIN C"/>
    <property type="match status" value="1"/>
</dbReference>
<dbReference type="InterPro" id="IPR013815">
    <property type="entry name" value="ATP_grasp_subdomain_1"/>
</dbReference>
<dbReference type="PROSITE" id="PS50975">
    <property type="entry name" value="ATP_GRASP"/>
    <property type="match status" value="1"/>
</dbReference>
<dbReference type="RefSeq" id="WP_380250639.1">
    <property type="nucleotide sequence ID" value="NZ_JBHUII010000004.1"/>
</dbReference>
<keyword evidence="7" id="KW-1185">Reference proteome</keyword>
<evidence type="ECO:0000256" key="3">
    <source>
        <dbReference type="ARBA" id="ARBA00022840"/>
    </source>
</evidence>
<evidence type="ECO:0000313" key="7">
    <source>
        <dbReference type="Proteomes" id="UP001597294"/>
    </source>
</evidence>
<name>A0ABW5BHY5_9PROT</name>
<gene>
    <name evidence="6" type="ORF">ACFSKO_08950</name>
</gene>
<evidence type="ECO:0000256" key="1">
    <source>
        <dbReference type="ARBA" id="ARBA00022598"/>
    </source>
</evidence>
<evidence type="ECO:0000256" key="4">
    <source>
        <dbReference type="PROSITE-ProRule" id="PRU00409"/>
    </source>
</evidence>
<reference evidence="7" key="1">
    <citation type="journal article" date="2019" name="Int. J. Syst. Evol. Microbiol.">
        <title>The Global Catalogue of Microorganisms (GCM) 10K type strain sequencing project: providing services to taxonomists for standard genome sequencing and annotation.</title>
        <authorList>
            <consortium name="The Broad Institute Genomics Platform"/>
            <consortium name="The Broad Institute Genome Sequencing Center for Infectious Disease"/>
            <person name="Wu L."/>
            <person name="Ma J."/>
        </authorList>
    </citation>
    <scope>NUCLEOTIDE SEQUENCE [LARGE SCALE GENOMIC DNA]</scope>
    <source>
        <strain evidence="7">CGMCC 4.7192</strain>
    </source>
</reference>
<dbReference type="Pfam" id="PF18603">
    <property type="entry name" value="LAL_C2"/>
    <property type="match status" value="1"/>
</dbReference>